<protein>
    <submittedName>
        <fullName evidence="2">Chromosome X open reading frame 57</fullName>
    </submittedName>
</protein>
<feature type="compositionally biased region" description="Polar residues" evidence="1">
    <location>
        <begin position="548"/>
        <end position="557"/>
    </location>
</feature>
<accession>A0A1A8MVU1</accession>
<dbReference type="GO" id="GO:0003697">
    <property type="term" value="F:single-stranded DNA binding"/>
    <property type="evidence" value="ECO:0007669"/>
    <property type="project" value="InterPro"/>
</dbReference>
<name>A0A1A8MVU1_9TELE</name>
<dbReference type="PANTHER" id="PTHR14944">
    <property type="entry name" value="RPA-RELATED PROTEIN RADX"/>
    <property type="match status" value="1"/>
</dbReference>
<evidence type="ECO:0000256" key="1">
    <source>
        <dbReference type="SAM" id="MobiDB-lite"/>
    </source>
</evidence>
<reference evidence="2" key="2">
    <citation type="submission" date="2016-06" db="EMBL/GenBank/DDBJ databases">
        <title>The genome of a short-lived fish provides insights into sex chromosome evolution and the genetic control of aging.</title>
        <authorList>
            <person name="Reichwald K."/>
            <person name="Felder M."/>
            <person name="Petzold A."/>
            <person name="Koch P."/>
            <person name="Groth M."/>
            <person name="Platzer M."/>
        </authorList>
    </citation>
    <scope>NUCLEOTIDE SEQUENCE</scope>
    <source>
        <tissue evidence="2">Brain</tissue>
    </source>
</reference>
<feature type="compositionally biased region" description="Low complexity" evidence="1">
    <location>
        <begin position="588"/>
        <end position="597"/>
    </location>
</feature>
<dbReference type="SUPFAM" id="SSF50249">
    <property type="entry name" value="Nucleic acid-binding proteins"/>
    <property type="match status" value="1"/>
</dbReference>
<dbReference type="Pfam" id="PF17659">
    <property type="entry name" value="RADX"/>
    <property type="match status" value="1"/>
</dbReference>
<dbReference type="InterPro" id="IPR040893">
    <property type="entry name" value="RADX"/>
</dbReference>
<feature type="compositionally biased region" description="Polar residues" evidence="1">
    <location>
        <begin position="571"/>
        <end position="582"/>
    </location>
</feature>
<feature type="region of interest" description="Disordered" evidence="1">
    <location>
        <begin position="546"/>
        <end position="640"/>
    </location>
</feature>
<dbReference type="AlphaFoldDB" id="A0A1A8MVU1"/>
<reference evidence="2" key="1">
    <citation type="submission" date="2016-05" db="EMBL/GenBank/DDBJ databases">
        <authorList>
            <person name="Lavstsen T."/>
            <person name="Jespersen J.S."/>
        </authorList>
    </citation>
    <scope>NUCLEOTIDE SEQUENCE</scope>
    <source>
        <tissue evidence="2">Brain</tissue>
    </source>
</reference>
<proteinExistence type="predicted"/>
<feature type="compositionally biased region" description="Polar residues" evidence="1">
    <location>
        <begin position="606"/>
        <end position="621"/>
    </location>
</feature>
<sequence>MEGSSSCSMLSAPRQPSFLLSTLERLSITPCLKLSAQEALPVAVIALRRYLSQQAVGQQQPDTYSYDVTVTDGSWRAKCFLHPSLNHLVHTNTLRTGSDISVRQCSYVYNERRLGCGYICVEALDCGAEKSALLPGVDDIRSLPVLVKPGMERSMLLHSDVPLQPDCRHYLPLWNNDDPEGDIWMSGSPSSETVLDVSKVALLGGLESYLRYSKRPSYPLLVKIIHKSRLRYYGRSGQSGRKIHYPYQAYFEVADKSGIMSLVLWNDLCPEFYQRMSVGTVLYLQNYALKKSYSNKSRPQMSHYGMTNFTFTEISLNYREPAAVITIVSPKSVQPQWGLPEVSYQFTSRSELENLPSDYVCDVIGLVTFAGRVERVISKGKGPDKYWSYRWVHAVDGTFDQPFILELFSTSHPEIFGHVCPMTYLVCTQMRVCKVEGSQPYLTSSCGTEIFITGYHKGQPYVGDPGVKSFIQWTKTLKDNTVMQKSTVGGYYCYPHPPRFFKQTAAKSPVPLVSAADLKKELETLQYREHKRVAIQGWITAVRYTEAPRSSETQTMEGNEVSDDEQEQVGPEQQASPPTVKQTFAGGSVSSSSDRSSANILKIKNHQSATTPSCLNRGSASSKRHRNTHGREEEEVDQGQDCNAPFWEISGWSIQQQGLSERLCQGGLHQDSIFRKFVFDERITLMQWSNLQPGQWTSEPIADTIPPASCPGYYQLTILGINKQIAVNAAFFPVWNVGDPRAVGLPQDPHNNTMLSCLSSGFLFPLSGAALPQPEEILVTASELEDMHLVCVLDLCHLGGNQVEVLMNKVYKFIEVFPD</sequence>
<organism evidence="2">
    <name type="scientific">Nothobranchius pienaari</name>
    <dbReference type="NCBI Taxonomy" id="704102"/>
    <lineage>
        <taxon>Eukaryota</taxon>
        <taxon>Metazoa</taxon>
        <taxon>Chordata</taxon>
        <taxon>Craniata</taxon>
        <taxon>Vertebrata</taxon>
        <taxon>Euteleostomi</taxon>
        <taxon>Actinopterygii</taxon>
        <taxon>Neopterygii</taxon>
        <taxon>Teleostei</taxon>
        <taxon>Neoteleostei</taxon>
        <taxon>Acanthomorphata</taxon>
        <taxon>Ovalentaria</taxon>
        <taxon>Atherinomorphae</taxon>
        <taxon>Cyprinodontiformes</taxon>
        <taxon>Nothobranchiidae</taxon>
        <taxon>Nothobranchius</taxon>
    </lineage>
</organism>
<dbReference type="InterPro" id="IPR012340">
    <property type="entry name" value="NA-bd_OB-fold"/>
</dbReference>
<evidence type="ECO:0000313" key="2">
    <source>
        <dbReference type="EMBL" id="SBR60614.1"/>
    </source>
</evidence>
<dbReference type="PANTHER" id="PTHR14944:SF4">
    <property type="entry name" value="RPA1 RELATED SINGLE STRANDED DNA BINDING PROTEIN, X-LINKED"/>
    <property type="match status" value="1"/>
</dbReference>
<dbReference type="Gene3D" id="2.40.50.140">
    <property type="entry name" value="Nucleic acid-binding proteins"/>
    <property type="match status" value="2"/>
</dbReference>
<dbReference type="EMBL" id="HAEF01019455">
    <property type="protein sequence ID" value="SBR60614.1"/>
    <property type="molecule type" value="Transcribed_RNA"/>
</dbReference>
<gene>
    <name evidence="2" type="primary">C5HXORF57</name>
</gene>